<dbReference type="Proteomes" id="UP000647587">
    <property type="component" value="Unassembled WGS sequence"/>
</dbReference>
<proteinExistence type="predicted"/>
<evidence type="ECO:0000313" key="1">
    <source>
        <dbReference type="EMBL" id="GGK44116.1"/>
    </source>
</evidence>
<comment type="caution">
    <text evidence="1">The sequence shown here is derived from an EMBL/GenBank/DDBJ whole genome shotgun (WGS) entry which is preliminary data.</text>
</comment>
<dbReference type="EMBL" id="BMPP01000055">
    <property type="protein sequence ID" value="GGK44116.1"/>
    <property type="molecule type" value="Genomic_DNA"/>
</dbReference>
<evidence type="ECO:0000313" key="2">
    <source>
        <dbReference type="Proteomes" id="UP000647587"/>
    </source>
</evidence>
<protein>
    <submittedName>
        <fullName evidence="1">Uncharacterized protein</fullName>
    </submittedName>
</protein>
<reference evidence="2" key="1">
    <citation type="journal article" date="2019" name="Int. J. Syst. Evol. Microbiol.">
        <title>The Global Catalogue of Microorganisms (GCM) 10K type strain sequencing project: providing services to taxonomists for standard genome sequencing and annotation.</title>
        <authorList>
            <consortium name="The Broad Institute Genomics Platform"/>
            <consortium name="The Broad Institute Genome Sequencing Center for Infectious Disease"/>
            <person name="Wu L."/>
            <person name="Ma J."/>
        </authorList>
    </citation>
    <scope>NUCLEOTIDE SEQUENCE [LARGE SCALE GENOMIC DNA]</scope>
    <source>
        <strain evidence="2">JCM 30331</strain>
    </source>
</reference>
<gene>
    <name evidence="1" type="ORF">GCM10008955_42380</name>
</gene>
<accession>A0ABQ2F2X7</accession>
<keyword evidence="2" id="KW-1185">Reference proteome</keyword>
<sequence length="47" mass="4772">MSALIYALAGGGTPLVTLSTQILPSTQPVCFASRGLPPKEANISIVS</sequence>
<organism evidence="1 2">
    <name type="scientific">Deinococcus malanensis</name>
    <dbReference type="NCBI Taxonomy" id="1706855"/>
    <lineage>
        <taxon>Bacteria</taxon>
        <taxon>Thermotogati</taxon>
        <taxon>Deinococcota</taxon>
        <taxon>Deinococci</taxon>
        <taxon>Deinococcales</taxon>
        <taxon>Deinococcaceae</taxon>
        <taxon>Deinococcus</taxon>
    </lineage>
</organism>
<name>A0ABQ2F2X7_9DEIO</name>